<sequence>MKPYHTFPYGWERAKGQSLLLFLMGGLRGEGALNKVSKDNNI</sequence>
<keyword evidence="2" id="KW-1185">Reference proteome</keyword>
<dbReference type="AlphaFoldDB" id="A0A2K1PD92"/>
<accession>A0A2K1PD92</accession>
<proteinExistence type="predicted"/>
<name>A0A2K1PD92_9BACT</name>
<reference evidence="1 2" key="1">
    <citation type="submission" date="2013-12" db="EMBL/GenBank/DDBJ databases">
        <title>Comparative genomics of Petrotoga isolates.</title>
        <authorList>
            <person name="Nesbo C.L."/>
            <person name="Charchuk R."/>
            <person name="Chow K."/>
        </authorList>
    </citation>
    <scope>NUCLEOTIDE SEQUENCE [LARGE SCALE GENOMIC DNA]</scope>
    <source>
        <strain evidence="1 2">DSM 14811</strain>
    </source>
</reference>
<evidence type="ECO:0000313" key="1">
    <source>
        <dbReference type="EMBL" id="PNS00617.1"/>
    </source>
</evidence>
<organism evidence="1 2">
    <name type="scientific">Petrotoga mexicana DSM 14811</name>
    <dbReference type="NCBI Taxonomy" id="1122954"/>
    <lineage>
        <taxon>Bacteria</taxon>
        <taxon>Thermotogati</taxon>
        <taxon>Thermotogota</taxon>
        <taxon>Thermotogae</taxon>
        <taxon>Petrotogales</taxon>
        <taxon>Petrotogaceae</taxon>
        <taxon>Petrotoga</taxon>
    </lineage>
</organism>
<protein>
    <submittedName>
        <fullName evidence="1">Uncharacterized protein</fullName>
    </submittedName>
</protein>
<gene>
    <name evidence="1" type="ORF">X927_02780</name>
</gene>
<comment type="caution">
    <text evidence="1">The sequence shown here is derived from an EMBL/GenBank/DDBJ whole genome shotgun (WGS) entry which is preliminary data.</text>
</comment>
<evidence type="ECO:0000313" key="2">
    <source>
        <dbReference type="Proteomes" id="UP000236604"/>
    </source>
</evidence>
<dbReference type="EMBL" id="AZRN01000009">
    <property type="protein sequence ID" value="PNS00617.1"/>
    <property type="molecule type" value="Genomic_DNA"/>
</dbReference>
<dbReference type="Proteomes" id="UP000236604">
    <property type="component" value="Unassembled WGS sequence"/>
</dbReference>